<name>A0A1M4XTF6_9BACT</name>
<keyword evidence="3" id="KW-1185">Reference proteome</keyword>
<dbReference type="Proteomes" id="UP000184041">
    <property type="component" value="Unassembled WGS sequence"/>
</dbReference>
<dbReference type="Gene3D" id="2.60.120.10">
    <property type="entry name" value="Jelly Rolls"/>
    <property type="match status" value="1"/>
</dbReference>
<dbReference type="GO" id="GO:0005976">
    <property type="term" value="P:polysaccharide metabolic process"/>
    <property type="evidence" value="ECO:0007669"/>
    <property type="project" value="InterPro"/>
</dbReference>
<dbReference type="InterPro" id="IPR011051">
    <property type="entry name" value="RmlC_Cupin_sf"/>
</dbReference>
<proteinExistence type="predicted"/>
<dbReference type="SUPFAM" id="SSF51182">
    <property type="entry name" value="RmlC-like cupins"/>
    <property type="match status" value="1"/>
</dbReference>
<keyword evidence="2" id="KW-0413">Isomerase</keyword>
<dbReference type="GO" id="GO:0016779">
    <property type="term" value="F:nucleotidyltransferase activity"/>
    <property type="evidence" value="ECO:0007669"/>
    <property type="project" value="InterPro"/>
</dbReference>
<gene>
    <name evidence="2" type="ORF">SAMN05443144_104210</name>
</gene>
<evidence type="ECO:0000313" key="2">
    <source>
        <dbReference type="EMBL" id="SHE96626.1"/>
    </source>
</evidence>
<protein>
    <submittedName>
        <fullName evidence="2">Mannose-6-phosphate isomerase, type 2</fullName>
    </submittedName>
</protein>
<dbReference type="Pfam" id="PF01050">
    <property type="entry name" value="MannoseP_isomer"/>
    <property type="match status" value="1"/>
</dbReference>
<dbReference type="EMBL" id="FQUS01000004">
    <property type="protein sequence ID" value="SHE96626.1"/>
    <property type="molecule type" value="Genomic_DNA"/>
</dbReference>
<organism evidence="2 3">
    <name type="scientific">Fodinibius roseus</name>
    <dbReference type="NCBI Taxonomy" id="1194090"/>
    <lineage>
        <taxon>Bacteria</taxon>
        <taxon>Pseudomonadati</taxon>
        <taxon>Balneolota</taxon>
        <taxon>Balneolia</taxon>
        <taxon>Balneolales</taxon>
        <taxon>Balneolaceae</taxon>
        <taxon>Fodinibius</taxon>
    </lineage>
</organism>
<feature type="domain" description="Mannose-6-phosphate isomerase type II C-terminal" evidence="1">
    <location>
        <begin position="66"/>
        <end position="163"/>
    </location>
</feature>
<evidence type="ECO:0000313" key="3">
    <source>
        <dbReference type="Proteomes" id="UP000184041"/>
    </source>
</evidence>
<reference evidence="2 3" key="1">
    <citation type="submission" date="2016-11" db="EMBL/GenBank/DDBJ databases">
        <authorList>
            <person name="Jaros S."/>
            <person name="Januszkiewicz K."/>
            <person name="Wedrychowicz H."/>
        </authorList>
    </citation>
    <scope>NUCLEOTIDE SEQUENCE [LARGE SCALE GENOMIC DNA]</scope>
    <source>
        <strain evidence="2 3">DSM 21986</strain>
    </source>
</reference>
<dbReference type="GO" id="GO:0016853">
    <property type="term" value="F:isomerase activity"/>
    <property type="evidence" value="ECO:0007669"/>
    <property type="project" value="UniProtKB-KW"/>
</dbReference>
<dbReference type="InterPro" id="IPR001538">
    <property type="entry name" value="Man6P_isomerase-2_C"/>
</dbReference>
<dbReference type="InterPro" id="IPR014710">
    <property type="entry name" value="RmlC-like_jellyroll"/>
</dbReference>
<accession>A0A1M4XTF6</accession>
<dbReference type="STRING" id="1194090.SAMN05443144_104210"/>
<dbReference type="AlphaFoldDB" id="A0A1M4XTF6"/>
<sequence length="167" mass="19119">MRIPSEKQEIFEKMAQKIENKGFTIVDQDRQRPWGGFFVIDEQQAQEFAGTYFSHLSMGDLTIAGKLSPKVLMVAPGKRLSWQYHHRRAEIWKVIKGPAGVVTSETDEQGDLEEYGDSDVITVKQGERHRLVGLDKWGVIAEIWQHTDPAHPSDEDDIVRLQDDFGR</sequence>
<evidence type="ECO:0000259" key="1">
    <source>
        <dbReference type="Pfam" id="PF01050"/>
    </source>
</evidence>
<dbReference type="RefSeq" id="WP_073060587.1">
    <property type="nucleotide sequence ID" value="NZ_FQUS01000004.1"/>
</dbReference>